<protein>
    <submittedName>
        <fullName evidence="2">Uncharacterized protein</fullName>
    </submittedName>
</protein>
<gene>
    <name evidence="2" type="ORF">OCS_01791</name>
</gene>
<feature type="compositionally biased region" description="Basic and acidic residues" evidence="1">
    <location>
        <begin position="103"/>
        <end position="117"/>
    </location>
</feature>
<sequence>MPDVQCEIKESRLVPLTSTKSLATLESCRDQAARRHGAAARPITPYVGRRRLLCDLIGNNISAEDTPTKEGTSCIYLREASTNAIYALSDNIRHAQQASAATHNDDEKSKPSAHDSDENTVGSSEDVLVDANEQKPRTDDLGNSSVNPEQDENIKKDLVDEPSGDINKSPGNNDGTAGTGDNHQEEQAPPEDKIQPGLLPGPQDDVGEPRAKDYIMHDTSDSGWFAALVAIDGHLLPRFAPEIVKQIGMGKHAGLRVEVKGAMGEYTEPWIIMRFKTRHRNILSHRNGARMTRWMCPV</sequence>
<evidence type="ECO:0000256" key="1">
    <source>
        <dbReference type="SAM" id="MobiDB-lite"/>
    </source>
</evidence>
<dbReference type="AlphaFoldDB" id="T5AJB0"/>
<accession>T5AJB0</accession>
<feature type="compositionally biased region" description="Low complexity" evidence="1">
    <location>
        <begin position="171"/>
        <end position="181"/>
    </location>
</feature>
<evidence type="ECO:0000313" key="3">
    <source>
        <dbReference type="Proteomes" id="UP000019374"/>
    </source>
</evidence>
<name>T5AJB0_OPHSC</name>
<feature type="compositionally biased region" description="Basic and acidic residues" evidence="1">
    <location>
        <begin position="182"/>
        <end position="194"/>
    </location>
</feature>
<dbReference type="HOGENOM" id="CLU_934145_0_0_1"/>
<feature type="region of interest" description="Disordered" evidence="1">
    <location>
        <begin position="96"/>
        <end position="209"/>
    </location>
</feature>
<reference evidence="2 3" key="1">
    <citation type="journal article" date="2013" name="Chin. Sci. Bull.">
        <title>Genome survey uncovers the secrets of sex and lifestyle in caterpillar fungus.</title>
        <authorList>
            <person name="Hu X."/>
            <person name="Zhang Y."/>
            <person name="Xiao G."/>
            <person name="Zheng P."/>
            <person name="Xia Y."/>
            <person name="Zhang X."/>
            <person name="St Leger R.J."/>
            <person name="Liu X."/>
            <person name="Wang C."/>
        </authorList>
    </citation>
    <scope>NUCLEOTIDE SEQUENCE [LARGE SCALE GENOMIC DNA]</scope>
    <source>
        <strain evidence="3">Co18 / CGMCC 3.14243</strain>
        <tissue evidence="2">Fruit-body</tissue>
    </source>
</reference>
<dbReference type="EMBL" id="KE652303">
    <property type="protein sequence ID" value="EQL02496.1"/>
    <property type="molecule type" value="Genomic_DNA"/>
</dbReference>
<dbReference type="Proteomes" id="UP000019374">
    <property type="component" value="Unassembled WGS sequence"/>
</dbReference>
<organism evidence="2 3">
    <name type="scientific">Ophiocordyceps sinensis (strain Co18 / CGMCC 3.14243)</name>
    <name type="common">Yarsagumba caterpillar fungus</name>
    <name type="synonym">Hirsutella sinensis</name>
    <dbReference type="NCBI Taxonomy" id="911162"/>
    <lineage>
        <taxon>Eukaryota</taxon>
        <taxon>Fungi</taxon>
        <taxon>Dikarya</taxon>
        <taxon>Ascomycota</taxon>
        <taxon>Pezizomycotina</taxon>
        <taxon>Sordariomycetes</taxon>
        <taxon>Hypocreomycetidae</taxon>
        <taxon>Hypocreales</taxon>
        <taxon>Ophiocordycipitaceae</taxon>
        <taxon>Ophiocordyceps</taxon>
    </lineage>
</organism>
<evidence type="ECO:0000313" key="2">
    <source>
        <dbReference type="EMBL" id="EQL02496.1"/>
    </source>
</evidence>
<proteinExistence type="predicted"/>